<evidence type="ECO:0000256" key="2">
    <source>
        <dbReference type="ARBA" id="ARBA00022692"/>
    </source>
</evidence>
<dbReference type="OrthoDB" id="268763at2759"/>
<sequence>MEGSRLLRRMIAELSRSSRKTASLSTVQRPQWTCTQSLSQQRTRLRPSHLLSQQRRSYANPADSPGFTSIVDNPPILIRSGRKHNKAGIIILATIPITAFILGCWQVQRLAWKTDLMAKFEDRLIRDPLPLPPRIDPDAIKDFDYRRVYARGRLMHEKEMLIGPRLLDGEDGYLVVTPLDRSGQFKDDAGSDADTRILINRGWIRKDKAPQSSRPEGLPQSEVVVQGLLREPWKKNMFTPSNEPHKGKWYFPDVHQMAEHSESQAVWIEETMKSDLLETYRRQEKGIPIGRPPEVNLRNNHTQYIFTWFSLSLATSIMLWMVLKKPPGGIRNRVRQNKEW</sequence>
<dbReference type="Proteomes" id="UP000070133">
    <property type="component" value="Unassembled WGS sequence"/>
</dbReference>
<protein>
    <recommendedName>
        <fullName evidence="5">SURF1-like protein</fullName>
    </recommendedName>
</protein>
<comment type="subcellular location">
    <subcellularLocation>
        <location evidence="1">Membrane</location>
    </subcellularLocation>
    <subcellularLocation>
        <location evidence="5">Mitochondrion inner membrane</location>
        <topology evidence="5">Multi-pass membrane protein</topology>
    </subcellularLocation>
</comment>
<evidence type="ECO:0000256" key="4">
    <source>
        <dbReference type="ARBA" id="ARBA00023136"/>
    </source>
</evidence>
<dbReference type="Pfam" id="PF02104">
    <property type="entry name" value="SURF1"/>
    <property type="match status" value="1"/>
</dbReference>
<organism evidence="6 7">
    <name type="scientific">Pseudocercospora eumusae</name>
    <dbReference type="NCBI Taxonomy" id="321146"/>
    <lineage>
        <taxon>Eukaryota</taxon>
        <taxon>Fungi</taxon>
        <taxon>Dikarya</taxon>
        <taxon>Ascomycota</taxon>
        <taxon>Pezizomycotina</taxon>
        <taxon>Dothideomycetes</taxon>
        <taxon>Dothideomycetidae</taxon>
        <taxon>Mycosphaerellales</taxon>
        <taxon>Mycosphaerellaceae</taxon>
        <taxon>Pseudocercospora</taxon>
    </lineage>
</organism>
<dbReference type="GO" id="GO:0033617">
    <property type="term" value="P:mitochondrial respiratory chain complex IV assembly"/>
    <property type="evidence" value="ECO:0007669"/>
    <property type="project" value="TreeGrafter"/>
</dbReference>
<keyword evidence="4 5" id="KW-0472">Membrane</keyword>
<dbReference type="EMBL" id="LFZN01000003">
    <property type="protein sequence ID" value="KXT07098.1"/>
    <property type="molecule type" value="Genomic_DNA"/>
</dbReference>
<dbReference type="AlphaFoldDB" id="A0A139HXC0"/>
<dbReference type="InterPro" id="IPR045214">
    <property type="entry name" value="Surf1/Surf4"/>
</dbReference>
<keyword evidence="2 5" id="KW-0812">Transmembrane</keyword>
<comment type="caution">
    <text evidence="6">The sequence shown here is derived from an EMBL/GenBank/DDBJ whole genome shotgun (WGS) entry which is preliminary data.</text>
</comment>
<accession>A0A139HXC0</accession>
<comment type="function">
    <text evidence="5">Probably involved in the biogenesis of the COX complex.</text>
</comment>
<keyword evidence="3 5" id="KW-1133">Transmembrane helix</keyword>
<comment type="similarity">
    <text evidence="5">Belongs to the SURF1 family.</text>
</comment>
<dbReference type="GO" id="GO:0005743">
    <property type="term" value="C:mitochondrial inner membrane"/>
    <property type="evidence" value="ECO:0007669"/>
    <property type="project" value="UniProtKB-SubCell"/>
</dbReference>
<gene>
    <name evidence="6" type="ORF">AC578_2460</name>
</gene>
<feature type="transmembrane region" description="Helical" evidence="5">
    <location>
        <begin position="87"/>
        <end position="108"/>
    </location>
</feature>
<proteinExistence type="inferred from homology"/>
<evidence type="ECO:0000313" key="7">
    <source>
        <dbReference type="Proteomes" id="UP000070133"/>
    </source>
</evidence>
<dbReference type="PANTHER" id="PTHR23427:SF2">
    <property type="entry name" value="SURFEIT LOCUS PROTEIN 1"/>
    <property type="match status" value="1"/>
</dbReference>
<dbReference type="STRING" id="321146.A0A139HXC0"/>
<name>A0A139HXC0_9PEZI</name>
<evidence type="ECO:0000256" key="5">
    <source>
        <dbReference type="RuleBase" id="RU363076"/>
    </source>
</evidence>
<dbReference type="CDD" id="cd06662">
    <property type="entry name" value="SURF1"/>
    <property type="match status" value="1"/>
</dbReference>
<evidence type="ECO:0000256" key="1">
    <source>
        <dbReference type="ARBA" id="ARBA00004370"/>
    </source>
</evidence>
<keyword evidence="5" id="KW-0999">Mitochondrion inner membrane</keyword>
<dbReference type="PANTHER" id="PTHR23427">
    <property type="entry name" value="SURFEIT LOCUS PROTEIN"/>
    <property type="match status" value="1"/>
</dbReference>
<dbReference type="InterPro" id="IPR002994">
    <property type="entry name" value="Surf1/Shy1"/>
</dbReference>
<evidence type="ECO:0000313" key="6">
    <source>
        <dbReference type="EMBL" id="KXT07098.1"/>
    </source>
</evidence>
<keyword evidence="7" id="KW-1185">Reference proteome</keyword>
<dbReference type="PROSITE" id="PS50895">
    <property type="entry name" value="SURF1"/>
    <property type="match status" value="1"/>
</dbReference>
<evidence type="ECO:0000256" key="3">
    <source>
        <dbReference type="ARBA" id="ARBA00022989"/>
    </source>
</evidence>
<keyword evidence="5" id="KW-0496">Mitochondrion</keyword>
<reference evidence="6 7" key="1">
    <citation type="submission" date="2015-07" db="EMBL/GenBank/DDBJ databases">
        <title>Comparative genomics of the Sigatoka disease complex on banana suggests a link between parallel evolutionary changes in Pseudocercospora fijiensis and Pseudocercospora eumusae and increased virulence on the banana host.</title>
        <authorList>
            <person name="Chang T.-C."/>
            <person name="Salvucci A."/>
            <person name="Crous P.W."/>
            <person name="Stergiopoulos I."/>
        </authorList>
    </citation>
    <scope>NUCLEOTIDE SEQUENCE [LARGE SCALE GENOMIC DNA]</scope>
    <source>
        <strain evidence="6 7">CBS 114824</strain>
    </source>
</reference>
<feature type="transmembrane region" description="Helical" evidence="5">
    <location>
        <begin position="304"/>
        <end position="323"/>
    </location>
</feature>